<dbReference type="EMBL" id="CADCVM010000285">
    <property type="protein sequence ID" value="CAA9503882.1"/>
    <property type="molecule type" value="Genomic_DNA"/>
</dbReference>
<keyword evidence="1" id="KW-0732">Signal</keyword>
<accession>A0A6J4SS88</accession>
<evidence type="ECO:0000256" key="1">
    <source>
        <dbReference type="SAM" id="SignalP"/>
    </source>
</evidence>
<protein>
    <submittedName>
        <fullName evidence="2">Uncharacterized protein</fullName>
    </submittedName>
</protein>
<dbReference type="Gene3D" id="2.60.120.260">
    <property type="entry name" value="Galactose-binding domain-like"/>
    <property type="match status" value="1"/>
</dbReference>
<proteinExistence type="predicted"/>
<feature type="chain" id="PRO_5026901793" evidence="1">
    <location>
        <begin position="39"/>
        <end position="297"/>
    </location>
</feature>
<reference evidence="2" key="1">
    <citation type="submission" date="2020-02" db="EMBL/GenBank/DDBJ databases">
        <authorList>
            <person name="Meier V. D."/>
        </authorList>
    </citation>
    <scope>NUCLEOTIDE SEQUENCE</scope>
    <source>
        <strain evidence="2">AVDCRST_MAG05</strain>
    </source>
</reference>
<evidence type="ECO:0000313" key="2">
    <source>
        <dbReference type="EMBL" id="CAA9503882.1"/>
    </source>
</evidence>
<dbReference type="AlphaFoldDB" id="A0A6J4SS88"/>
<gene>
    <name evidence="2" type="ORF">AVDCRST_MAG05-2606</name>
</gene>
<organism evidence="2">
    <name type="scientific">uncultured Rubrobacteraceae bacterium</name>
    <dbReference type="NCBI Taxonomy" id="349277"/>
    <lineage>
        <taxon>Bacteria</taxon>
        <taxon>Bacillati</taxon>
        <taxon>Actinomycetota</taxon>
        <taxon>Rubrobacteria</taxon>
        <taxon>Rubrobacterales</taxon>
        <taxon>Rubrobacteraceae</taxon>
        <taxon>environmental samples</taxon>
    </lineage>
</organism>
<name>A0A6J4SS88_9ACTN</name>
<sequence length="297" mass="31095">MSTTFTTPGRHGKALLATVGAVLVAAVLVVLAGSPALAAISTVQDTDREHTQYGRWMFTQDPGVSGGWESTSRTPDATALLRFEGTRVAWKTLTYDGGGVTDVFLDGRKVASFDGYSGTQQNDVTGFSRRGLTKGKHTLKLVVTGTRGPSAPPGDVWSILDHFVVDGATVEEDSPRVSYDGWKTSASPRASGGTFRQGASETFGARCGLFSGSTQIDLITARGPTRGMATVQALDTFDNSVAAEVTVDLHARKAGGQHVVPVTGLNANKTYILEVVSADGTPVVFDGCVGNVVGRIN</sequence>
<feature type="signal peptide" evidence="1">
    <location>
        <begin position="1"/>
        <end position="38"/>
    </location>
</feature>